<keyword evidence="2 5" id="KW-0493">Microtubule</keyword>
<evidence type="ECO:0000256" key="5">
    <source>
        <dbReference type="RuleBase" id="RU000352"/>
    </source>
</evidence>
<dbReference type="InterPro" id="IPR003008">
    <property type="entry name" value="Tubulin_FtsZ_GTPase"/>
</dbReference>
<evidence type="ECO:0000256" key="2">
    <source>
        <dbReference type="ARBA" id="ARBA00022701"/>
    </source>
</evidence>
<evidence type="ECO:0000256" key="3">
    <source>
        <dbReference type="ARBA" id="ARBA00022741"/>
    </source>
</evidence>
<protein>
    <recommendedName>
        <fullName evidence="5">Tubulin beta chain</fullName>
    </recommendedName>
</protein>
<keyword evidence="8" id="KW-1185">Reference proteome</keyword>
<dbReference type="PRINTS" id="PR01163">
    <property type="entry name" value="BETATUBULIN"/>
</dbReference>
<dbReference type="SUPFAM" id="SSF52490">
    <property type="entry name" value="Tubulin nucleotide-binding domain-like"/>
    <property type="match status" value="1"/>
</dbReference>
<dbReference type="InterPro" id="IPR002453">
    <property type="entry name" value="Beta_tubulin"/>
</dbReference>
<sequence length="128" mass="14376">MLFWTLLDEKPKDATFYGTYYKKTFRDQGFQLVHSIGGGTGSGMGCLLLEKLGRDNQYFFTVIPNAKVSDTVVEPYNATLAVTSLMECTDETYVWITKPFFDICYRTLKLSAPSYGDLNHLISAVMSG</sequence>
<keyword evidence="4 5" id="KW-0342">GTP-binding</keyword>
<accession>A0ABQ9IW81</accession>
<dbReference type="PROSITE" id="PS00227">
    <property type="entry name" value="TUBULIN"/>
    <property type="match status" value="1"/>
</dbReference>
<dbReference type="Pfam" id="PF00091">
    <property type="entry name" value="Tubulin"/>
    <property type="match status" value="1"/>
</dbReference>
<dbReference type="InterPro" id="IPR017975">
    <property type="entry name" value="Tubulin_CS"/>
</dbReference>
<dbReference type="PANTHER" id="PTHR11588">
    <property type="entry name" value="TUBULIN"/>
    <property type="match status" value="1"/>
</dbReference>
<evidence type="ECO:0000256" key="4">
    <source>
        <dbReference type="ARBA" id="ARBA00023134"/>
    </source>
</evidence>
<dbReference type="Proteomes" id="UP001162164">
    <property type="component" value="Unassembled WGS sequence"/>
</dbReference>
<dbReference type="PRINTS" id="PR01161">
    <property type="entry name" value="TUBULIN"/>
</dbReference>
<evidence type="ECO:0000256" key="1">
    <source>
        <dbReference type="ARBA" id="ARBA00009636"/>
    </source>
</evidence>
<keyword evidence="3 5" id="KW-0547">Nucleotide-binding</keyword>
<comment type="caution">
    <text evidence="7">The sequence shown here is derived from an EMBL/GenBank/DDBJ whole genome shotgun (WGS) entry which is preliminary data.</text>
</comment>
<reference evidence="7" key="1">
    <citation type="journal article" date="2023" name="Insect Mol. Biol.">
        <title>Genome sequencing provides insights into the evolution of gene families encoding plant cell wall-degrading enzymes in longhorned beetles.</title>
        <authorList>
            <person name="Shin N.R."/>
            <person name="Okamura Y."/>
            <person name="Kirsch R."/>
            <person name="Pauchet Y."/>
        </authorList>
    </citation>
    <scope>NUCLEOTIDE SEQUENCE</scope>
    <source>
        <strain evidence="7">MMC_N1</strain>
    </source>
</reference>
<name>A0ABQ9IW81_9CUCU</name>
<evidence type="ECO:0000259" key="6">
    <source>
        <dbReference type="Pfam" id="PF00091"/>
    </source>
</evidence>
<dbReference type="EMBL" id="JAPWTJ010002228">
    <property type="protein sequence ID" value="KAJ8967183.1"/>
    <property type="molecule type" value="Genomic_DNA"/>
</dbReference>
<comment type="function">
    <text evidence="5">Tubulin is the major constituent of microtubules, a cylinder consisting of laterally associated linear protofilaments composed of alpha- and beta-tubulin heterodimers. Microtubules grow by the addition of GTP-tubulin dimers to the microtubule end, where a stabilizing cap forms. Below the cap, tubulin dimers are in GDP-bound state, owing to GTPase activity of alpha-tubulin.</text>
</comment>
<feature type="domain" description="Tubulin/FtsZ GTPase" evidence="6">
    <location>
        <begin position="28"/>
        <end position="94"/>
    </location>
</feature>
<evidence type="ECO:0000313" key="7">
    <source>
        <dbReference type="EMBL" id="KAJ8967183.1"/>
    </source>
</evidence>
<dbReference type="InterPro" id="IPR000217">
    <property type="entry name" value="Tubulin"/>
</dbReference>
<organism evidence="7 8">
    <name type="scientific">Molorchus minor</name>
    <dbReference type="NCBI Taxonomy" id="1323400"/>
    <lineage>
        <taxon>Eukaryota</taxon>
        <taxon>Metazoa</taxon>
        <taxon>Ecdysozoa</taxon>
        <taxon>Arthropoda</taxon>
        <taxon>Hexapoda</taxon>
        <taxon>Insecta</taxon>
        <taxon>Pterygota</taxon>
        <taxon>Neoptera</taxon>
        <taxon>Endopterygota</taxon>
        <taxon>Coleoptera</taxon>
        <taxon>Polyphaga</taxon>
        <taxon>Cucujiformia</taxon>
        <taxon>Chrysomeloidea</taxon>
        <taxon>Cerambycidae</taxon>
        <taxon>Lamiinae</taxon>
        <taxon>Monochamini</taxon>
        <taxon>Molorchus</taxon>
    </lineage>
</organism>
<comment type="subunit">
    <text evidence="5">Dimer of alpha and beta chains. A typical microtubule is a hollow water-filled tube with an outer diameter of 25 nm and an inner diameter of 15 nM. Alpha-beta heterodimers associate head-to-tail to form protofilaments running lengthwise along the microtubule wall with the beta-tubulin subunit facing the microtubule plus end conferring a structural polarity. Microtubules usually have 13 protofilaments but different protofilament numbers can be found in some organisms and specialized cells.</text>
</comment>
<evidence type="ECO:0000313" key="8">
    <source>
        <dbReference type="Proteomes" id="UP001162164"/>
    </source>
</evidence>
<dbReference type="Gene3D" id="3.40.50.1440">
    <property type="entry name" value="Tubulin/FtsZ, GTPase domain"/>
    <property type="match status" value="1"/>
</dbReference>
<dbReference type="InterPro" id="IPR036525">
    <property type="entry name" value="Tubulin/FtsZ_GTPase_sf"/>
</dbReference>
<gene>
    <name evidence="7" type="ORF">NQ317_006529</name>
</gene>
<proteinExistence type="inferred from homology"/>
<comment type="similarity">
    <text evidence="1 5">Belongs to the tubulin family.</text>
</comment>